<dbReference type="SUPFAM" id="SSF53686">
    <property type="entry name" value="Tryptophan synthase beta subunit-like PLP-dependent enzymes"/>
    <property type="match status" value="1"/>
</dbReference>
<dbReference type="Proteomes" id="UP000559256">
    <property type="component" value="Unassembled WGS sequence"/>
</dbReference>
<accession>A0A8H5LVC1</accession>
<protein>
    <submittedName>
        <fullName evidence="1">Uncharacterized protein</fullName>
    </submittedName>
</protein>
<proteinExistence type="predicted"/>
<comment type="caution">
    <text evidence="1">The sequence shown here is derived from an EMBL/GenBank/DDBJ whole genome shotgun (WGS) entry which is preliminary data.</text>
</comment>
<dbReference type="InterPro" id="IPR036052">
    <property type="entry name" value="TrpB-like_PALP_sf"/>
</dbReference>
<name>A0A8H5LVC1_9AGAR</name>
<dbReference type="EMBL" id="JAACJM010000010">
    <property type="protein sequence ID" value="KAF5370641.1"/>
    <property type="molecule type" value="Genomic_DNA"/>
</dbReference>
<dbReference type="OrthoDB" id="10259545at2759"/>
<evidence type="ECO:0000313" key="2">
    <source>
        <dbReference type="Proteomes" id="UP000559256"/>
    </source>
</evidence>
<dbReference type="InterPro" id="IPR050214">
    <property type="entry name" value="Cys_Synth/Cystath_Beta-Synth"/>
</dbReference>
<gene>
    <name evidence="1" type="ORF">D9758_001850</name>
</gene>
<keyword evidence="2" id="KW-1185">Reference proteome</keyword>
<evidence type="ECO:0000313" key="1">
    <source>
        <dbReference type="EMBL" id="KAF5370641.1"/>
    </source>
</evidence>
<dbReference type="Gene3D" id="3.40.50.1100">
    <property type="match status" value="2"/>
</dbReference>
<dbReference type="AlphaFoldDB" id="A0A8H5LVC1"/>
<dbReference type="PANTHER" id="PTHR10314">
    <property type="entry name" value="CYSTATHIONINE BETA-SYNTHASE"/>
    <property type="match status" value="1"/>
</dbReference>
<reference evidence="1 2" key="1">
    <citation type="journal article" date="2020" name="ISME J.">
        <title>Uncovering the hidden diversity of litter-decomposition mechanisms in mushroom-forming fungi.</title>
        <authorList>
            <person name="Floudas D."/>
            <person name="Bentzer J."/>
            <person name="Ahren D."/>
            <person name="Johansson T."/>
            <person name="Persson P."/>
            <person name="Tunlid A."/>
        </authorList>
    </citation>
    <scope>NUCLEOTIDE SEQUENCE [LARGE SCALE GENOMIC DNA]</scope>
    <source>
        <strain evidence="1 2">CBS 291.85</strain>
    </source>
</reference>
<sequence length="202" mass="21903">MSAGVVVIDVIFMANTQSQEKIDLLRMLGAEVYPVPAVAYDDPKNYNHQARDFAKDTPNSIWTDQFDNTVNANAHSDSFARQAQAQAGAGKFLHEKSQGKTQIWLADPLLAVFSQDLGYVTSGGKLIERTGSSITKGIGQGRITNNLETLVNQLSGAFTVLDEQLIEMLYRMLDIEGLYLSASFALNVAAAVELAGKLGKTC</sequence>
<organism evidence="1 2">
    <name type="scientific">Tetrapyrgos nigripes</name>
    <dbReference type="NCBI Taxonomy" id="182062"/>
    <lineage>
        <taxon>Eukaryota</taxon>
        <taxon>Fungi</taxon>
        <taxon>Dikarya</taxon>
        <taxon>Basidiomycota</taxon>
        <taxon>Agaricomycotina</taxon>
        <taxon>Agaricomycetes</taxon>
        <taxon>Agaricomycetidae</taxon>
        <taxon>Agaricales</taxon>
        <taxon>Marasmiineae</taxon>
        <taxon>Marasmiaceae</taxon>
        <taxon>Tetrapyrgos</taxon>
    </lineage>
</organism>